<feature type="transmembrane region" description="Helical" evidence="1">
    <location>
        <begin position="57"/>
        <end position="80"/>
    </location>
</feature>
<dbReference type="EMBL" id="BARS01046604">
    <property type="protein sequence ID" value="GAG30958.1"/>
    <property type="molecule type" value="Genomic_DNA"/>
</dbReference>
<protein>
    <recommendedName>
        <fullName evidence="3">ABC-2 type transporter domain-containing protein</fullName>
    </recommendedName>
</protein>
<keyword evidence="1" id="KW-0812">Transmembrane</keyword>
<name>X0X2X2_9ZZZZ</name>
<dbReference type="AlphaFoldDB" id="X0X2X2"/>
<accession>X0X2X2</accession>
<keyword evidence="1" id="KW-0472">Membrane</keyword>
<feature type="transmembrane region" description="Helical" evidence="1">
    <location>
        <begin position="26"/>
        <end position="45"/>
    </location>
</feature>
<comment type="caution">
    <text evidence="2">The sequence shown here is derived from an EMBL/GenBank/DDBJ whole genome shotgun (WGS) entry which is preliminary data.</text>
</comment>
<reference evidence="2" key="1">
    <citation type="journal article" date="2014" name="Front. Microbiol.">
        <title>High frequency of phylogenetically diverse reductive dehalogenase-homologous genes in deep subseafloor sedimentary metagenomes.</title>
        <authorList>
            <person name="Kawai M."/>
            <person name="Futagami T."/>
            <person name="Toyoda A."/>
            <person name="Takaki Y."/>
            <person name="Nishi S."/>
            <person name="Hori S."/>
            <person name="Arai W."/>
            <person name="Tsubouchi T."/>
            <person name="Morono Y."/>
            <person name="Uchiyama I."/>
            <person name="Ito T."/>
            <person name="Fujiyama A."/>
            <person name="Inagaki F."/>
            <person name="Takami H."/>
        </authorList>
    </citation>
    <scope>NUCLEOTIDE SEQUENCE</scope>
    <source>
        <strain evidence="2">Expedition CK06-06</strain>
    </source>
</reference>
<evidence type="ECO:0000313" key="2">
    <source>
        <dbReference type="EMBL" id="GAG30958.1"/>
    </source>
</evidence>
<feature type="non-terminal residue" evidence="2">
    <location>
        <position position="1"/>
    </location>
</feature>
<organism evidence="2">
    <name type="scientific">marine sediment metagenome</name>
    <dbReference type="NCBI Taxonomy" id="412755"/>
    <lineage>
        <taxon>unclassified sequences</taxon>
        <taxon>metagenomes</taxon>
        <taxon>ecological metagenomes</taxon>
    </lineage>
</organism>
<keyword evidence="1" id="KW-1133">Transmembrane helix</keyword>
<sequence>GLLIAALVFTLPYAFTIMILGEPDMGMLITGYLGLVLMGASYVAIGMFASTISSNQVVSFIIAFLIIFTLWLISKFLVFLPPSLVPLFQYMSIDYHYENISRGVIDSRDVVYYMSLIVLMLSFAKLSLESRKWS</sequence>
<proteinExistence type="predicted"/>
<gene>
    <name evidence="2" type="ORF">S01H1_70121</name>
</gene>
<evidence type="ECO:0000256" key="1">
    <source>
        <dbReference type="SAM" id="Phobius"/>
    </source>
</evidence>
<evidence type="ECO:0008006" key="3">
    <source>
        <dbReference type="Google" id="ProtNLM"/>
    </source>
</evidence>
<feature type="transmembrane region" description="Helical" evidence="1">
    <location>
        <begin position="110"/>
        <end position="128"/>
    </location>
</feature>